<feature type="chain" id="PRO_5021218597" evidence="2">
    <location>
        <begin position="22"/>
        <end position="155"/>
    </location>
</feature>
<sequence>MNRKILALAVCIMVIPASASAQSVYKWTDENGIVHFGDRAPSGTESESVSIRTGKRAGSGDSDSASPQQRVQQMDEQAAQSAEREQLSAAEEARQKQRAANCQTARSNLSLIRSGSRIRVEENGEERYLTEEEKAEKREQFEEIAELNCNEETQQ</sequence>
<dbReference type="EMBL" id="SRPF01000005">
    <property type="protein sequence ID" value="TGN38437.1"/>
    <property type="molecule type" value="Genomic_DNA"/>
</dbReference>
<gene>
    <name evidence="4" type="ORF">E5Q11_14790</name>
</gene>
<feature type="compositionally biased region" description="Basic and acidic residues" evidence="1">
    <location>
        <begin position="123"/>
        <end position="141"/>
    </location>
</feature>
<evidence type="ECO:0000313" key="4">
    <source>
        <dbReference type="EMBL" id="TGN38437.1"/>
    </source>
</evidence>
<evidence type="ECO:0000313" key="5">
    <source>
        <dbReference type="Proteomes" id="UP000298325"/>
    </source>
</evidence>
<dbReference type="Proteomes" id="UP000298325">
    <property type="component" value="Unassembled WGS sequence"/>
</dbReference>
<protein>
    <submittedName>
        <fullName evidence="4">DUF4124 domain-containing protein</fullName>
    </submittedName>
</protein>
<dbReference type="OrthoDB" id="7068596at2"/>
<dbReference type="Pfam" id="PF13511">
    <property type="entry name" value="DUF4124"/>
    <property type="match status" value="1"/>
</dbReference>
<keyword evidence="2" id="KW-0732">Signal</keyword>
<keyword evidence="5" id="KW-1185">Reference proteome</keyword>
<feature type="compositionally biased region" description="Basic and acidic residues" evidence="1">
    <location>
        <begin position="82"/>
        <end position="95"/>
    </location>
</feature>
<comment type="caution">
    <text evidence="4">The sequence shown here is derived from an EMBL/GenBank/DDBJ whole genome shotgun (WGS) entry which is preliminary data.</text>
</comment>
<evidence type="ECO:0000256" key="1">
    <source>
        <dbReference type="SAM" id="MobiDB-lite"/>
    </source>
</evidence>
<accession>A0A4Z1BUZ6</accession>
<evidence type="ECO:0000259" key="3">
    <source>
        <dbReference type="Pfam" id="PF13511"/>
    </source>
</evidence>
<evidence type="ECO:0000256" key="2">
    <source>
        <dbReference type="SAM" id="SignalP"/>
    </source>
</evidence>
<organism evidence="4 5">
    <name type="scientific">Marinobacter confluentis</name>
    <dbReference type="NCBI Taxonomy" id="1697557"/>
    <lineage>
        <taxon>Bacteria</taxon>
        <taxon>Pseudomonadati</taxon>
        <taxon>Pseudomonadota</taxon>
        <taxon>Gammaproteobacteria</taxon>
        <taxon>Pseudomonadales</taxon>
        <taxon>Marinobacteraceae</taxon>
        <taxon>Marinobacter</taxon>
    </lineage>
</organism>
<reference evidence="4 5" key="1">
    <citation type="submission" date="2019-04" db="EMBL/GenBank/DDBJ databases">
        <authorList>
            <person name="Park S."/>
            <person name="Yoon J.-H."/>
        </authorList>
    </citation>
    <scope>NUCLEOTIDE SEQUENCE [LARGE SCALE GENOMIC DNA]</scope>
    <source>
        <strain evidence="4 5">HJM-18</strain>
    </source>
</reference>
<name>A0A4Z1BUZ6_9GAMM</name>
<proteinExistence type="predicted"/>
<feature type="region of interest" description="Disordered" evidence="1">
    <location>
        <begin position="36"/>
        <end position="106"/>
    </location>
</feature>
<dbReference type="RefSeq" id="WP_135804236.1">
    <property type="nucleotide sequence ID" value="NZ_SRPF01000005.1"/>
</dbReference>
<feature type="domain" description="DUF4124" evidence="3">
    <location>
        <begin position="13"/>
        <end position="55"/>
    </location>
</feature>
<feature type="region of interest" description="Disordered" evidence="1">
    <location>
        <begin position="123"/>
        <end position="155"/>
    </location>
</feature>
<feature type="signal peptide" evidence="2">
    <location>
        <begin position="1"/>
        <end position="21"/>
    </location>
</feature>
<dbReference type="InterPro" id="IPR025392">
    <property type="entry name" value="DUF4124"/>
</dbReference>
<dbReference type="AlphaFoldDB" id="A0A4Z1BUZ6"/>
<feature type="compositionally biased region" description="Polar residues" evidence="1">
    <location>
        <begin position="61"/>
        <end position="80"/>
    </location>
</feature>